<protein>
    <recommendedName>
        <fullName evidence="4">3-beta hydroxysteroid dehydrogenase/isomerase domain-containing protein</fullName>
    </recommendedName>
</protein>
<dbReference type="PANTHER" id="PTHR43245:SF51">
    <property type="entry name" value="SHORT CHAIN DEHYDROGENASE_REDUCTASE FAMILY 42E, MEMBER 2"/>
    <property type="match status" value="1"/>
</dbReference>
<dbReference type="Gene3D" id="3.40.50.720">
    <property type="entry name" value="NAD(P)-binding Rossmann-like Domain"/>
    <property type="match status" value="1"/>
</dbReference>
<comment type="similarity">
    <text evidence="1 3">Belongs to the 3-beta-HSD family.</text>
</comment>
<dbReference type="SUPFAM" id="SSF51735">
    <property type="entry name" value="NAD(P)-binding Rossmann-fold domains"/>
    <property type="match status" value="1"/>
</dbReference>
<evidence type="ECO:0000256" key="1">
    <source>
        <dbReference type="ARBA" id="ARBA00009219"/>
    </source>
</evidence>
<feature type="domain" description="3-beta hydroxysteroid dehydrogenase/isomerase" evidence="4">
    <location>
        <begin position="22"/>
        <end position="291"/>
    </location>
</feature>
<reference evidence="5" key="1">
    <citation type="submission" date="2021-01" db="EMBL/GenBank/DDBJ databases">
        <authorList>
            <person name="Corre E."/>
            <person name="Pelletier E."/>
            <person name="Niang G."/>
            <person name="Scheremetjew M."/>
            <person name="Finn R."/>
            <person name="Kale V."/>
            <person name="Holt S."/>
            <person name="Cochrane G."/>
            <person name="Meng A."/>
            <person name="Brown T."/>
            <person name="Cohen L."/>
        </authorList>
    </citation>
    <scope>NUCLEOTIDE SEQUENCE</scope>
    <source>
        <strain evidence="5">10249 10 AB</strain>
    </source>
</reference>
<dbReference type="PANTHER" id="PTHR43245">
    <property type="entry name" value="BIFUNCTIONAL POLYMYXIN RESISTANCE PROTEIN ARNA"/>
    <property type="match status" value="1"/>
</dbReference>
<gene>
    <name evidence="5" type="ORF">PAUS00366_LOCUS7815</name>
</gene>
<name>A0A7S4AGK8_9STRA</name>
<dbReference type="InterPro" id="IPR002225">
    <property type="entry name" value="3Beta_OHSteriod_DH/Estase"/>
</dbReference>
<organism evidence="5">
    <name type="scientific">Pseudo-nitzschia australis</name>
    <dbReference type="NCBI Taxonomy" id="44445"/>
    <lineage>
        <taxon>Eukaryota</taxon>
        <taxon>Sar</taxon>
        <taxon>Stramenopiles</taxon>
        <taxon>Ochrophyta</taxon>
        <taxon>Bacillariophyta</taxon>
        <taxon>Bacillariophyceae</taxon>
        <taxon>Bacillariophycidae</taxon>
        <taxon>Bacillariales</taxon>
        <taxon>Bacillariaceae</taxon>
        <taxon>Pseudo-nitzschia</taxon>
    </lineage>
</organism>
<dbReference type="EMBL" id="HBIX01010340">
    <property type="protein sequence ID" value="CAE0715063.1"/>
    <property type="molecule type" value="Transcribed_RNA"/>
</dbReference>
<evidence type="ECO:0000313" key="5">
    <source>
        <dbReference type="EMBL" id="CAE0715063.1"/>
    </source>
</evidence>
<keyword evidence="2 3" id="KW-0560">Oxidoreductase</keyword>
<dbReference type="InterPro" id="IPR050177">
    <property type="entry name" value="Lipid_A_modif_metabolic_enz"/>
</dbReference>
<dbReference type="AlphaFoldDB" id="A0A7S4AGK8"/>
<dbReference type="InterPro" id="IPR036291">
    <property type="entry name" value="NAD(P)-bd_dom_sf"/>
</dbReference>
<evidence type="ECO:0000259" key="4">
    <source>
        <dbReference type="Pfam" id="PF01073"/>
    </source>
</evidence>
<dbReference type="GO" id="GO:0016616">
    <property type="term" value="F:oxidoreductase activity, acting on the CH-OH group of donors, NAD or NADP as acceptor"/>
    <property type="evidence" value="ECO:0007669"/>
    <property type="project" value="InterPro"/>
</dbReference>
<evidence type="ECO:0000256" key="2">
    <source>
        <dbReference type="ARBA" id="ARBA00023002"/>
    </source>
</evidence>
<dbReference type="GO" id="GO:0006694">
    <property type="term" value="P:steroid biosynthetic process"/>
    <property type="evidence" value="ECO:0007669"/>
    <property type="project" value="InterPro"/>
</dbReference>
<proteinExistence type="inferred from homology"/>
<accession>A0A7S4AGK8</accession>
<sequence>MTSSSPPSNPGFETTKAGCNALVTGSSGFAGCRLVEMLLERGAKTVIAFDIAAPNAVQQGRFETVQKKTGGRIIVLSQTEGDLCSDDAVDAAFKKVSKLDIVFHVGALVGPFHKKEMYWEVNYRGTLRIIECCKKYNVGKIVYSSSPSTRFTGGDVEGLSEDDLPIPDNGQFVALYAETKAAGEQAIAKACSDTLLTTSVAPHQLYGRHDGLFLPKLLEAAGSGKLRIFGKGDIKISLCHIDNYSHGLLCGADALYKNSPALGQFYVVTDDEPQYFWKVLNQAIVEMGFVDLYSKFHLPVWLLYSVAYICKLLTILTGKQFKLTPFTVNMLTIHRYFNIKNAKRDLQYKPLISFENGWPETIEWFKINWLPDYQSLGAKEL</sequence>
<dbReference type="Pfam" id="PF01073">
    <property type="entry name" value="3Beta_HSD"/>
    <property type="match status" value="1"/>
</dbReference>
<evidence type="ECO:0000256" key="3">
    <source>
        <dbReference type="RuleBase" id="RU004475"/>
    </source>
</evidence>